<dbReference type="GO" id="GO:0050909">
    <property type="term" value="P:sensory perception of taste"/>
    <property type="evidence" value="ECO:0007669"/>
    <property type="project" value="InterPro"/>
</dbReference>
<evidence type="ECO:0000256" key="4">
    <source>
        <dbReference type="ARBA" id="ARBA00022989"/>
    </source>
</evidence>
<evidence type="ECO:0000256" key="5">
    <source>
        <dbReference type="ARBA" id="ARBA00023136"/>
    </source>
</evidence>
<dbReference type="Pfam" id="PF08395">
    <property type="entry name" value="7tm_7"/>
    <property type="match status" value="1"/>
</dbReference>
<keyword evidence="3 6" id="KW-0812">Transmembrane</keyword>
<evidence type="ECO:0000256" key="6">
    <source>
        <dbReference type="SAM" id="Phobius"/>
    </source>
</evidence>
<reference evidence="8" key="1">
    <citation type="submission" date="2025-08" db="UniProtKB">
        <authorList>
            <consortium name="RefSeq"/>
        </authorList>
    </citation>
    <scope>IDENTIFICATION</scope>
    <source>
        <tissue evidence="8">Whole organism</tissue>
    </source>
</reference>
<evidence type="ECO:0000256" key="1">
    <source>
        <dbReference type="ARBA" id="ARBA00004651"/>
    </source>
</evidence>
<keyword evidence="4 6" id="KW-1133">Transmembrane helix</keyword>
<proteinExistence type="predicted"/>
<dbReference type="GeneID" id="108675962"/>
<comment type="subcellular location">
    <subcellularLocation>
        <location evidence="1">Cell membrane</location>
        <topology evidence="1">Multi-pass membrane protein</topology>
    </subcellularLocation>
</comment>
<evidence type="ECO:0000256" key="2">
    <source>
        <dbReference type="ARBA" id="ARBA00022475"/>
    </source>
</evidence>
<keyword evidence="7" id="KW-1185">Reference proteome</keyword>
<dbReference type="RefSeq" id="XP_018019510.2">
    <property type="nucleotide sequence ID" value="XM_018164021.2"/>
</dbReference>
<dbReference type="AlphaFoldDB" id="A0A8B7P0M8"/>
<dbReference type="GO" id="GO:0005886">
    <property type="term" value="C:plasma membrane"/>
    <property type="evidence" value="ECO:0007669"/>
    <property type="project" value="UniProtKB-SubCell"/>
</dbReference>
<name>A0A8B7P0M8_HYAAZ</name>
<feature type="transmembrane region" description="Helical" evidence="6">
    <location>
        <begin position="148"/>
        <end position="164"/>
    </location>
</feature>
<dbReference type="Proteomes" id="UP000694843">
    <property type="component" value="Unplaced"/>
</dbReference>
<evidence type="ECO:0000313" key="7">
    <source>
        <dbReference type="Proteomes" id="UP000694843"/>
    </source>
</evidence>
<sequence>MTKSSWQRWFEALKFLGLYLERQKVIAEPEERGRVVLSPDSRGMEQMSRGRDHGTSLRKYDMTAIHHLNTISVTSTAHGNNARPQPSTSNFLKEVELQMLLIDRAIEHISDVYSWILIFLSIWFLTDLLFGIYLLMTPSSHNYGVFDTLGYICVISEALCYLFLMHNPADELSEAEEAFILNLRMFIYGLPDDQQMKPSTGIILSLQRSRTLTLCNFGTIGRGSFLNALAFMFSYVVVIIQFRDAETPAGPTTLPANASIVPTNASIVPTNASIVPTNASIVPTNASIVPTNDTVTLTVNAT</sequence>
<evidence type="ECO:0000256" key="3">
    <source>
        <dbReference type="ARBA" id="ARBA00022692"/>
    </source>
</evidence>
<organism evidence="7 8">
    <name type="scientific">Hyalella azteca</name>
    <name type="common">Amphipod</name>
    <dbReference type="NCBI Taxonomy" id="294128"/>
    <lineage>
        <taxon>Eukaryota</taxon>
        <taxon>Metazoa</taxon>
        <taxon>Ecdysozoa</taxon>
        <taxon>Arthropoda</taxon>
        <taxon>Crustacea</taxon>
        <taxon>Multicrustacea</taxon>
        <taxon>Malacostraca</taxon>
        <taxon>Eumalacostraca</taxon>
        <taxon>Peracarida</taxon>
        <taxon>Amphipoda</taxon>
        <taxon>Senticaudata</taxon>
        <taxon>Talitrida</taxon>
        <taxon>Talitroidea</taxon>
        <taxon>Hyalellidae</taxon>
        <taxon>Hyalella</taxon>
    </lineage>
</organism>
<evidence type="ECO:0000313" key="8">
    <source>
        <dbReference type="RefSeq" id="XP_018019510.2"/>
    </source>
</evidence>
<keyword evidence="2" id="KW-1003">Cell membrane</keyword>
<dbReference type="InterPro" id="IPR013604">
    <property type="entry name" value="7TM_chemorcpt"/>
</dbReference>
<protein>
    <submittedName>
        <fullName evidence="8">Uncharacterized protein LOC108675962</fullName>
    </submittedName>
</protein>
<accession>A0A8B7P0M8</accession>
<gene>
    <name evidence="8" type="primary">LOC108675962</name>
</gene>
<feature type="transmembrane region" description="Helical" evidence="6">
    <location>
        <begin position="112"/>
        <end position="136"/>
    </location>
</feature>
<keyword evidence="5 6" id="KW-0472">Membrane</keyword>
<dbReference type="KEGG" id="hazt:108675962"/>